<dbReference type="STRING" id="128403.WA1_23710"/>
<feature type="transmembrane region" description="Helical" evidence="1">
    <location>
        <begin position="310"/>
        <end position="331"/>
    </location>
</feature>
<evidence type="ECO:0000313" key="2">
    <source>
        <dbReference type="EMBL" id="KYC40654.1"/>
    </source>
</evidence>
<keyword evidence="3" id="KW-1185">Reference proteome</keyword>
<gene>
    <name evidence="2" type="ORF">WA1_23710</name>
</gene>
<keyword evidence="1" id="KW-0812">Transmembrane</keyword>
<dbReference type="AlphaFoldDB" id="A0A139X7I6"/>
<reference evidence="2 3" key="1">
    <citation type="journal article" date="2013" name="Genome Biol. Evol.">
        <title>Genomes of Stigonematalean cyanobacteria (subsection V) and the evolution of oxygenic photosynthesis from prokaryotes to plastids.</title>
        <authorList>
            <person name="Dagan T."/>
            <person name="Roettger M."/>
            <person name="Stucken K."/>
            <person name="Landan G."/>
            <person name="Koch R."/>
            <person name="Major P."/>
            <person name="Gould S.B."/>
            <person name="Goremykin V.V."/>
            <person name="Rippka R."/>
            <person name="Tandeau de Marsac N."/>
            <person name="Gugger M."/>
            <person name="Lockhart P.J."/>
            <person name="Allen J.F."/>
            <person name="Brune I."/>
            <person name="Maus I."/>
            <person name="Puhler A."/>
            <person name="Martin W.F."/>
        </authorList>
    </citation>
    <scope>NUCLEOTIDE SEQUENCE [LARGE SCALE GENOMIC DNA]</scope>
    <source>
        <strain evidence="2 3">PCC 7110</strain>
    </source>
</reference>
<protein>
    <submittedName>
        <fullName evidence="2">Uncharacterized protein</fullName>
    </submittedName>
</protein>
<feature type="transmembrane region" description="Helical" evidence="1">
    <location>
        <begin position="390"/>
        <end position="412"/>
    </location>
</feature>
<dbReference type="OrthoDB" id="475306at2"/>
<feature type="transmembrane region" description="Helical" evidence="1">
    <location>
        <begin position="244"/>
        <end position="272"/>
    </location>
</feature>
<proteinExistence type="predicted"/>
<dbReference type="EMBL" id="ANNX02000026">
    <property type="protein sequence ID" value="KYC40654.1"/>
    <property type="molecule type" value="Genomic_DNA"/>
</dbReference>
<feature type="transmembrane region" description="Helical" evidence="1">
    <location>
        <begin position="171"/>
        <end position="194"/>
    </location>
</feature>
<feature type="transmembrane region" description="Helical" evidence="1">
    <location>
        <begin position="351"/>
        <end position="369"/>
    </location>
</feature>
<feature type="transmembrane region" description="Helical" evidence="1">
    <location>
        <begin position="432"/>
        <end position="457"/>
    </location>
</feature>
<dbReference type="Proteomes" id="UP000076925">
    <property type="component" value="Unassembled WGS sequence"/>
</dbReference>
<organism evidence="2 3">
    <name type="scientific">Scytonema hofmannii PCC 7110</name>
    <dbReference type="NCBI Taxonomy" id="128403"/>
    <lineage>
        <taxon>Bacteria</taxon>
        <taxon>Bacillati</taxon>
        <taxon>Cyanobacteriota</taxon>
        <taxon>Cyanophyceae</taxon>
        <taxon>Nostocales</taxon>
        <taxon>Scytonemataceae</taxon>
        <taxon>Scytonema</taxon>
    </lineage>
</organism>
<feature type="transmembrane region" description="Helical" evidence="1">
    <location>
        <begin position="278"/>
        <end position="298"/>
    </location>
</feature>
<sequence length="873" mass="96444">MTSDDDELISREEVLAGFPARRANTLLFLIESRTAQIVARSRVEFALTEQTASERDLAFLEAFALGNAPPLHPTIQHLERYASEWTPLVPENTKLKAAVVHALGEKYTFTYQAVPNIRAALGLDEKAVQVAYSRLYKRQVVKIFASTLPITEQLRWNLSALAQRLESLPPFWLACLITVALGLPQAFLALPIAVADIGPLATVAFLVIIGIINILTMACMAEAVGRSGDFRYGNPFIKQLVSNYLGNTGSFILSLAVGIRVFLIALACYIGLSTTLANFTHISPALWAVLLFFAGLYLRSRKSLNFTVAVMVSLAAINVSLLLILSIFALSHLQLDNLFYLNLPFLNGHPFQPWMLQQVLGVSLMLYFGHVYVGECAKVILPRDPSASSLIWGSVAGTAFLTVLFCIWVLAVNGAISPELLAGQSGTALEPLALQVGPIVSVLGAVLVTLLLGMAWLRSSSLLLNLAREWLPIRPQPVLMLPRQQGTLILHPCGDRSRVPHIGLTYLGLEEQAPRFRLDVQSSGKIRHTEITVTERWEIKEVLDQFADLHKWDIHLTLEVRSANQDSVCLQVTSPMLIAYEGRLKADVRNTTVDNVNMPTRAQRFWTTLLNQRRFLLSISPLVLVFLLTEWLFLTGVQSFTSILAFAGVLGNSLVGGIFPVLLLFSSRRKGELVPGVVLKILNHPFFSVGIYSLFLAILFVHGLFIWSNPVARISALCIALLSLGATLVMKRYGAFASRVVVELRKEQHLGGRSVFTITASGQPKMAEVYLGYAEGEQYHQAASVEIPSLKTLRYAIFRLTTKREEELRVWAHSSNFNGDSKSLPAFIEVESGNKNIQFDLKLSTGRVLLPLFSDSCWLKLTFPKDGELVVSG</sequence>
<accession>A0A139X7I6</accession>
<feature type="transmembrane region" description="Helical" evidence="1">
    <location>
        <begin position="200"/>
        <end position="224"/>
    </location>
</feature>
<name>A0A139X7I6_9CYAN</name>
<feature type="transmembrane region" description="Helical" evidence="1">
    <location>
        <begin position="640"/>
        <end position="665"/>
    </location>
</feature>
<feature type="transmembrane region" description="Helical" evidence="1">
    <location>
        <begin position="686"/>
        <end position="705"/>
    </location>
</feature>
<feature type="transmembrane region" description="Helical" evidence="1">
    <location>
        <begin position="711"/>
        <end position="730"/>
    </location>
</feature>
<feature type="transmembrane region" description="Helical" evidence="1">
    <location>
        <begin position="615"/>
        <end position="634"/>
    </location>
</feature>
<comment type="caution">
    <text evidence="2">The sequence shown here is derived from an EMBL/GenBank/DDBJ whole genome shotgun (WGS) entry which is preliminary data.</text>
</comment>
<keyword evidence="1" id="KW-0472">Membrane</keyword>
<keyword evidence="1" id="KW-1133">Transmembrane helix</keyword>
<dbReference type="RefSeq" id="WP_017740076.1">
    <property type="nucleotide sequence ID" value="NZ_KQ976354.1"/>
</dbReference>
<evidence type="ECO:0000256" key="1">
    <source>
        <dbReference type="SAM" id="Phobius"/>
    </source>
</evidence>
<evidence type="ECO:0000313" key="3">
    <source>
        <dbReference type="Proteomes" id="UP000076925"/>
    </source>
</evidence>